<dbReference type="AlphaFoldDB" id="A0A438GHQ0"/>
<dbReference type="InterPro" id="IPR036397">
    <property type="entry name" value="RNaseH_sf"/>
</dbReference>
<dbReference type="Proteomes" id="UP000288805">
    <property type="component" value="Unassembled WGS sequence"/>
</dbReference>
<name>A0A438GHQ0_VITVI</name>
<dbReference type="EMBL" id="QGNW01000431">
    <property type="protein sequence ID" value="RVW71738.1"/>
    <property type="molecule type" value="Genomic_DNA"/>
</dbReference>
<dbReference type="SUPFAM" id="SSF53098">
    <property type="entry name" value="Ribonuclease H-like"/>
    <property type="match status" value="1"/>
</dbReference>
<dbReference type="InterPro" id="IPR012337">
    <property type="entry name" value="RNaseH-like_sf"/>
</dbReference>
<dbReference type="Gene3D" id="3.30.420.10">
    <property type="entry name" value="Ribonuclease H-like superfamily/Ribonuclease H"/>
    <property type="match status" value="2"/>
</dbReference>
<reference evidence="1 2" key="1">
    <citation type="journal article" date="2018" name="PLoS Genet.">
        <title>Population sequencing reveals clonal diversity and ancestral inbreeding in the grapevine cultivar Chardonnay.</title>
        <authorList>
            <person name="Roach M.J."/>
            <person name="Johnson D.L."/>
            <person name="Bohlmann J."/>
            <person name="van Vuuren H.J."/>
            <person name="Jones S.J."/>
            <person name="Pretorius I.S."/>
            <person name="Schmidt S.A."/>
            <person name="Borneman A.R."/>
        </authorList>
    </citation>
    <scope>NUCLEOTIDE SEQUENCE [LARGE SCALE GENOMIC DNA]</scope>
    <source>
        <strain evidence="2">cv. Chardonnay</strain>
        <tissue evidence="1">Leaf</tissue>
    </source>
</reference>
<protein>
    <recommendedName>
        <fullName evidence="3">Integrase catalytic domain-containing protein</fullName>
    </recommendedName>
</protein>
<evidence type="ECO:0000313" key="2">
    <source>
        <dbReference type="Proteomes" id="UP000288805"/>
    </source>
</evidence>
<accession>A0A438GHQ0</accession>
<evidence type="ECO:0008006" key="3">
    <source>
        <dbReference type="Google" id="ProtNLM"/>
    </source>
</evidence>
<organism evidence="1 2">
    <name type="scientific">Vitis vinifera</name>
    <name type="common">Grape</name>
    <dbReference type="NCBI Taxonomy" id="29760"/>
    <lineage>
        <taxon>Eukaryota</taxon>
        <taxon>Viridiplantae</taxon>
        <taxon>Streptophyta</taxon>
        <taxon>Embryophyta</taxon>
        <taxon>Tracheophyta</taxon>
        <taxon>Spermatophyta</taxon>
        <taxon>Magnoliopsida</taxon>
        <taxon>eudicotyledons</taxon>
        <taxon>Gunneridae</taxon>
        <taxon>Pentapetalae</taxon>
        <taxon>rosids</taxon>
        <taxon>Vitales</taxon>
        <taxon>Vitaceae</taxon>
        <taxon>Viteae</taxon>
        <taxon>Vitis</taxon>
    </lineage>
</organism>
<sequence length="158" mass="18152">MGNGHSWPLTHGSSTKEVPSHTDYFNKWVEAEAYASIKDNDVSKFIWKNIICRFRIPQEIVVDNGLYPQSNGKIKAMNKTLLTALKKMLEEANGKWVDKLPKILWAYRTTSKWPTVTTTFAFTYEMEVVIPIEIGMSIAKTVVQGQRDDNQELERQLD</sequence>
<proteinExistence type="predicted"/>
<dbReference type="GO" id="GO:0003676">
    <property type="term" value="F:nucleic acid binding"/>
    <property type="evidence" value="ECO:0007669"/>
    <property type="project" value="InterPro"/>
</dbReference>
<dbReference type="PANTHER" id="PTHR48475">
    <property type="entry name" value="RIBONUCLEASE H"/>
    <property type="match status" value="1"/>
</dbReference>
<evidence type="ECO:0000313" key="1">
    <source>
        <dbReference type="EMBL" id="RVW71738.1"/>
    </source>
</evidence>
<dbReference type="PANTHER" id="PTHR48475:SF1">
    <property type="entry name" value="RNASE H TYPE-1 DOMAIN-CONTAINING PROTEIN"/>
    <property type="match status" value="1"/>
</dbReference>
<gene>
    <name evidence="1" type="ORF">CK203_057117</name>
</gene>
<comment type="caution">
    <text evidence="1">The sequence shown here is derived from an EMBL/GenBank/DDBJ whole genome shotgun (WGS) entry which is preliminary data.</text>
</comment>